<name>E3RNB5_PYRTT</name>
<feature type="compositionally biased region" description="Basic residues" evidence="1">
    <location>
        <begin position="96"/>
        <end position="107"/>
    </location>
</feature>
<accession>E3RNB5</accession>
<dbReference type="STRING" id="861557.E3RNB5"/>
<feature type="compositionally biased region" description="Basic and acidic residues" evidence="1">
    <location>
        <begin position="319"/>
        <end position="330"/>
    </location>
</feature>
<gene>
    <name evidence="2" type="ORF">PTT_10055</name>
</gene>
<dbReference type="Proteomes" id="UP000001067">
    <property type="component" value="Unassembled WGS sequence"/>
</dbReference>
<feature type="compositionally biased region" description="Basic residues" evidence="1">
    <location>
        <begin position="71"/>
        <end position="80"/>
    </location>
</feature>
<keyword evidence="3" id="KW-1185">Reference proteome</keyword>
<feature type="compositionally biased region" description="Polar residues" evidence="1">
    <location>
        <begin position="504"/>
        <end position="525"/>
    </location>
</feature>
<evidence type="ECO:0000256" key="1">
    <source>
        <dbReference type="SAM" id="MobiDB-lite"/>
    </source>
</evidence>
<dbReference type="HOGENOM" id="CLU_446998_0_0_1"/>
<feature type="compositionally biased region" description="Polar residues" evidence="1">
    <location>
        <begin position="415"/>
        <end position="424"/>
    </location>
</feature>
<dbReference type="AlphaFoldDB" id="E3RNB5"/>
<feature type="region of interest" description="Disordered" evidence="1">
    <location>
        <begin position="251"/>
        <end position="432"/>
    </location>
</feature>
<dbReference type="eggNOG" id="ENOG502SG1I">
    <property type="taxonomic scope" value="Eukaryota"/>
</dbReference>
<protein>
    <submittedName>
        <fullName evidence="2">Uncharacterized protein</fullName>
    </submittedName>
</protein>
<dbReference type="OrthoDB" id="2537141at2759"/>
<sequence length="611" mass="69704">MNIQKWLDETVQPEAPPGSTRRKVPRKRSRSDSSLIHPRPPSPRPQQADSDGDTSEALHATLSNCSTGSRYARKPRRKTRPEHYEPGSHAPPMQKGRSKKTRRKKSKALPGMVQNFQANNVSGHRLTLKPRELGLFNKGRTSTAVKGRGLPDLVFSEMKFLQKEKVQPEANREPEVAKKKRKKDHAQTKEGEISAFFNATRPELTESDENTRPEHAAILDDKRRAYNQHPPINTTIPTVELTDKASYLGFESRRPRHGSTSYVSWSESIHAPSTTPARLPIEADTIHGQRDSDLRGRYKRKTDREKDQSKRPAPPTARKQADDHIAERFRVPSLVPSHNRTSRSHSYPQHSSSPRRMNLVDRSARFESTDTACSPLSMPPSMPHASMDVRPTRPGRSPRDARQGVAANTDAYSPAESQNRSYSDYGNDDGELQTSSDLERVLQQCNEIFHERRQAATPRRRHTEQIEPSHSRHSTRRQNMRDSHAPNRRVHTVRFADPPYQERTLPNSTGPSIYEQQTQYRQSPPHSYMEEDMYQSSYPMEHGYPDNNERTCEPNWEGLSEEAISYGLEESFEILDGEEEFTASIGRGHPSDLRAENDVVAPGFWRPNKLY</sequence>
<evidence type="ECO:0000313" key="3">
    <source>
        <dbReference type="Proteomes" id="UP000001067"/>
    </source>
</evidence>
<reference evidence="2 3" key="1">
    <citation type="journal article" date="2010" name="Genome Biol.">
        <title>A first genome assembly of the barley fungal pathogen Pyrenophora teres f. teres.</title>
        <authorList>
            <person name="Ellwood S.R."/>
            <person name="Liu Z."/>
            <person name="Syme R.A."/>
            <person name="Lai Z."/>
            <person name="Hane J.K."/>
            <person name="Keiper F."/>
            <person name="Moffat C.S."/>
            <person name="Oliver R.P."/>
            <person name="Friesen T.L."/>
        </authorList>
    </citation>
    <scope>NUCLEOTIDE SEQUENCE [LARGE SCALE GENOMIC DNA]</scope>
    <source>
        <strain evidence="2 3">0-1</strain>
    </source>
</reference>
<organism evidence="3">
    <name type="scientific">Pyrenophora teres f. teres (strain 0-1)</name>
    <name type="common">Barley net blotch fungus</name>
    <name type="synonym">Drechslera teres f. teres</name>
    <dbReference type="NCBI Taxonomy" id="861557"/>
    <lineage>
        <taxon>Eukaryota</taxon>
        <taxon>Fungi</taxon>
        <taxon>Dikarya</taxon>
        <taxon>Ascomycota</taxon>
        <taxon>Pezizomycotina</taxon>
        <taxon>Dothideomycetes</taxon>
        <taxon>Pleosporomycetidae</taxon>
        <taxon>Pleosporales</taxon>
        <taxon>Pleosporineae</taxon>
        <taxon>Pleosporaceae</taxon>
        <taxon>Pyrenophora</taxon>
    </lineage>
</organism>
<feature type="compositionally biased region" description="Basic and acidic residues" evidence="1">
    <location>
        <begin position="164"/>
        <end position="177"/>
    </location>
</feature>
<feature type="compositionally biased region" description="Low complexity" evidence="1">
    <location>
        <begin position="344"/>
        <end position="356"/>
    </location>
</feature>
<dbReference type="KEGG" id="pte:PTT_10055"/>
<feature type="region of interest" description="Disordered" evidence="1">
    <location>
        <begin position="164"/>
        <end position="213"/>
    </location>
</feature>
<proteinExistence type="predicted"/>
<feature type="compositionally biased region" description="Basic and acidic residues" evidence="1">
    <location>
        <begin position="284"/>
        <end position="310"/>
    </location>
</feature>
<dbReference type="EMBL" id="GL534183">
    <property type="protein sequence ID" value="EFQ92796.1"/>
    <property type="molecule type" value="Genomic_DNA"/>
</dbReference>
<feature type="region of interest" description="Disordered" evidence="1">
    <location>
        <begin position="1"/>
        <end position="110"/>
    </location>
</feature>
<feature type="compositionally biased region" description="Basic and acidic residues" evidence="1">
    <location>
        <begin position="358"/>
        <end position="368"/>
    </location>
</feature>
<feature type="compositionally biased region" description="Polar residues" evidence="1">
    <location>
        <begin position="258"/>
        <end position="276"/>
    </location>
</feature>
<feature type="compositionally biased region" description="Basic residues" evidence="1">
    <location>
        <begin position="20"/>
        <end position="29"/>
    </location>
</feature>
<evidence type="ECO:0000313" key="2">
    <source>
        <dbReference type="EMBL" id="EFQ92796.1"/>
    </source>
</evidence>
<feature type="region of interest" description="Disordered" evidence="1">
    <location>
        <begin position="451"/>
        <end position="525"/>
    </location>
</feature>